<evidence type="ECO:0008006" key="3">
    <source>
        <dbReference type="Google" id="ProtNLM"/>
    </source>
</evidence>
<gene>
    <name evidence="1" type="ORF">KSZ_56830</name>
</gene>
<sequence>MVFLALTGSHVYQSLNRLGNWHMNMKELLESIGYHQAALALFQERNDAQGLAETWDLLGVTQFMNGHVQERAYACEQAITLFRQHSNQQGLISCLAMRGMSGASYLLFPALSSSASGDEAISAGEEALMIAHKIGWQIGEANALVYLGLSLGPRGELRRLR</sequence>
<accession>A0ABQ3VN64</accession>
<keyword evidence="2" id="KW-1185">Reference proteome</keyword>
<dbReference type="InterPro" id="IPR011990">
    <property type="entry name" value="TPR-like_helical_dom_sf"/>
</dbReference>
<dbReference type="EMBL" id="BNJJ01000018">
    <property type="protein sequence ID" value="GHO87677.1"/>
    <property type="molecule type" value="Genomic_DNA"/>
</dbReference>
<organism evidence="1 2">
    <name type="scientific">Dictyobacter formicarum</name>
    <dbReference type="NCBI Taxonomy" id="2778368"/>
    <lineage>
        <taxon>Bacteria</taxon>
        <taxon>Bacillati</taxon>
        <taxon>Chloroflexota</taxon>
        <taxon>Ktedonobacteria</taxon>
        <taxon>Ktedonobacterales</taxon>
        <taxon>Dictyobacteraceae</taxon>
        <taxon>Dictyobacter</taxon>
    </lineage>
</organism>
<name>A0ABQ3VN64_9CHLR</name>
<comment type="caution">
    <text evidence="1">The sequence shown here is derived from an EMBL/GenBank/DDBJ whole genome shotgun (WGS) entry which is preliminary data.</text>
</comment>
<dbReference type="Proteomes" id="UP000635565">
    <property type="component" value="Unassembled WGS sequence"/>
</dbReference>
<reference evidence="1 2" key="1">
    <citation type="journal article" date="2021" name="Int. J. Syst. Evol. Microbiol.">
        <title>Reticulibacter mediterranei gen. nov., sp. nov., within the new family Reticulibacteraceae fam. nov., and Ktedonospora formicarum gen. nov., sp. nov., Ktedonobacter robiniae sp. nov., Dictyobacter formicarum sp. nov. and Dictyobacter arantiisoli sp. nov., belonging to the class Ktedonobacteria.</title>
        <authorList>
            <person name="Yabe S."/>
            <person name="Zheng Y."/>
            <person name="Wang C.M."/>
            <person name="Sakai Y."/>
            <person name="Abe K."/>
            <person name="Yokota A."/>
            <person name="Donadio S."/>
            <person name="Cavaletti L."/>
            <person name="Monciardini P."/>
        </authorList>
    </citation>
    <scope>NUCLEOTIDE SEQUENCE [LARGE SCALE GENOMIC DNA]</scope>
    <source>
        <strain evidence="1 2">SOSP1-9</strain>
    </source>
</reference>
<proteinExistence type="predicted"/>
<dbReference type="SUPFAM" id="SSF48452">
    <property type="entry name" value="TPR-like"/>
    <property type="match status" value="1"/>
</dbReference>
<evidence type="ECO:0000313" key="2">
    <source>
        <dbReference type="Proteomes" id="UP000635565"/>
    </source>
</evidence>
<dbReference type="Gene3D" id="1.25.40.10">
    <property type="entry name" value="Tetratricopeptide repeat domain"/>
    <property type="match status" value="1"/>
</dbReference>
<evidence type="ECO:0000313" key="1">
    <source>
        <dbReference type="EMBL" id="GHO87677.1"/>
    </source>
</evidence>
<protein>
    <recommendedName>
        <fullName evidence="3">MalT-like TPR region domain-containing protein</fullName>
    </recommendedName>
</protein>